<dbReference type="PANTHER" id="PTHR30136:SF35">
    <property type="entry name" value="HTH-TYPE TRANSCRIPTIONAL REGULATOR RV1719"/>
    <property type="match status" value="1"/>
</dbReference>
<dbReference type="SMART" id="SM00346">
    <property type="entry name" value="HTH_ICLR"/>
    <property type="match status" value="1"/>
</dbReference>
<dbReference type="SUPFAM" id="SSF55781">
    <property type="entry name" value="GAF domain-like"/>
    <property type="match status" value="1"/>
</dbReference>
<dbReference type="PROSITE" id="PS51078">
    <property type="entry name" value="ICLR_ED"/>
    <property type="match status" value="1"/>
</dbReference>
<evidence type="ECO:0000313" key="7">
    <source>
        <dbReference type="Proteomes" id="UP000582646"/>
    </source>
</evidence>
<dbReference type="Gene3D" id="3.30.450.40">
    <property type="match status" value="1"/>
</dbReference>
<dbReference type="GO" id="GO:0003700">
    <property type="term" value="F:DNA-binding transcription factor activity"/>
    <property type="evidence" value="ECO:0007669"/>
    <property type="project" value="TreeGrafter"/>
</dbReference>
<dbReference type="Pfam" id="PF01614">
    <property type="entry name" value="IclR_C"/>
    <property type="match status" value="1"/>
</dbReference>
<dbReference type="AlphaFoldDB" id="A0A846X734"/>
<evidence type="ECO:0000259" key="5">
    <source>
        <dbReference type="PROSITE" id="PS51078"/>
    </source>
</evidence>
<dbReference type="Proteomes" id="UP000582646">
    <property type="component" value="Unassembled WGS sequence"/>
</dbReference>
<keyword evidence="2" id="KW-0238">DNA-binding</keyword>
<dbReference type="InterPro" id="IPR029016">
    <property type="entry name" value="GAF-like_dom_sf"/>
</dbReference>
<keyword evidence="7" id="KW-1185">Reference proteome</keyword>
<dbReference type="InterPro" id="IPR005471">
    <property type="entry name" value="Tscrpt_reg_IclR_N"/>
</dbReference>
<keyword evidence="1" id="KW-0805">Transcription regulation</keyword>
<dbReference type="Gene3D" id="1.10.10.10">
    <property type="entry name" value="Winged helix-like DNA-binding domain superfamily/Winged helix DNA-binding domain"/>
    <property type="match status" value="1"/>
</dbReference>
<dbReference type="SUPFAM" id="SSF46785">
    <property type="entry name" value="Winged helix' DNA-binding domain"/>
    <property type="match status" value="1"/>
</dbReference>
<evidence type="ECO:0000313" key="6">
    <source>
        <dbReference type="EMBL" id="NKY19580.1"/>
    </source>
</evidence>
<dbReference type="Pfam" id="PF09339">
    <property type="entry name" value="HTH_IclR"/>
    <property type="match status" value="1"/>
</dbReference>
<evidence type="ECO:0000256" key="2">
    <source>
        <dbReference type="ARBA" id="ARBA00023125"/>
    </source>
</evidence>
<proteinExistence type="predicted"/>
<accession>A0A846X734</accession>
<organism evidence="6 7">
    <name type="scientific">Tsukamurella spumae</name>
    <dbReference type="NCBI Taxonomy" id="44753"/>
    <lineage>
        <taxon>Bacteria</taxon>
        <taxon>Bacillati</taxon>
        <taxon>Actinomycetota</taxon>
        <taxon>Actinomycetes</taxon>
        <taxon>Mycobacteriales</taxon>
        <taxon>Tsukamurellaceae</taxon>
        <taxon>Tsukamurella</taxon>
    </lineage>
</organism>
<gene>
    <name evidence="6" type="ORF">HF999_14530</name>
</gene>
<sequence>MQKRPAEMIRRPEYAPRSVDNALRLLQILRDTGALRITDAAREIGVAPSTAHRLLAALVYRGFAVQDEAHLYRPGPAIGARPAEHGRYRAFVELCRPHIERLCATVGETVNLIVLVGDEARFLWTVEASALLRIGDRQGQVLPAEITAGGQILLADLPDDELARRYEASDVDLEGLRKELAAARRVGFALNVERTERGVSAIAMAVRDATGTAIASVAVAMPSVRYRARMRADVLARAREAVQAIEAQVAHGTTPLELPDSG</sequence>
<dbReference type="InterPro" id="IPR036388">
    <property type="entry name" value="WH-like_DNA-bd_sf"/>
</dbReference>
<dbReference type="GO" id="GO:0003677">
    <property type="term" value="F:DNA binding"/>
    <property type="evidence" value="ECO:0007669"/>
    <property type="project" value="UniProtKB-KW"/>
</dbReference>
<dbReference type="EMBL" id="JAAXOQ010000019">
    <property type="protein sequence ID" value="NKY19580.1"/>
    <property type="molecule type" value="Genomic_DNA"/>
</dbReference>
<comment type="caution">
    <text evidence="6">The sequence shown here is derived from an EMBL/GenBank/DDBJ whole genome shotgun (WGS) entry which is preliminary data.</text>
</comment>
<dbReference type="InterPro" id="IPR036390">
    <property type="entry name" value="WH_DNA-bd_sf"/>
</dbReference>
<evidence type="ECO:0000259" key="4">
    <source>
        <dbReference type="PROSITE" id="PS51077"/>
    </source>
</evidence>
<dbReference type="GO" id="GO:0045892">
    <property type="term" value="P:negative regulation of DNA-templated transcription"/>
    <property type="evidence" value="ECO:0007669"/>
    <property type="project" value="TreeGrafter"/>
</dbReference>
<dbReference type="InterPro" id="IPR050707">
    <property type="entry name" value="HTH_MetabolicPath_Reg"/>
</dbReference>
<dbReference type="PANTHER" id="PTHR30136">
    <property type="entry name" value="HELIX-TURN-HELIX TRANSCRIPTIONAL REGULATOR, ICLR FAMILY"/>
    <property type="match status" value="1"/>
</dbReference>
<evidence type="ECO:0000256" key="3">
    <source>
        <dbReference type="ARBA" id="ARBA00023163"/>
    </source>
</evidence>
<dbReference type="InterPro" id="IPR014757">
    <property type="entry name" value="Tscrpt_reg_IclR_C"/>
</dbReference>
<evidence type="ECO:0000256" key="1">
    <source>
        <dbReference type="ARBA" id="ARBA00023015"/>
    </source>
</evidence>
<feature type="domain" description="HTH iclR-type" evidence="4">
    <location>
        <begin position="16"/>
        <end position="76"/>
    </location>
</feature>
<name>A0A846X734_9ACTN</name>
<dbReference type="PROSITE" id="PS51077">
    <property type="entry name" value="HTH_ICLR"/>
    <property type="match status" value="1"/>
</dbReference>
<dbReference type="RefSeq" id="WP_168546572.1">
    <property type="nucleotide sequence ID" value="NZ_BAAAKS010000050.1"/>
</dbReference>
<feature type="domain" description="IclR-ED" evidence="5">
    <location>
        <begin position="70"/>
        <end position="251"/>
    </location>
</feature>
<protein>
    <submittedName>
        <fullName evidence="6">IclR family transcriptional regulator</fullName>
    </submittedName>
</protein>
<keyword evidence="3" id="KW-0804">Transcription</keyword>
<reference evidence="6 7" key="1">
    <citation type="submission" date="2020-04" db="EMBL/GenBank/DDBJ databases">
        <title>MicrobeNet Type strains.</title>
        <authorList>
            <person name="Nicholson A.C."/>
        </authorList>
    </citation>
    <scope>NUCLEOTIDE SEQUENCE [LARGE SCALE GENOMIC DNA]</scope>
    <source>
        <strain evidence="6 7">DSM 44113</strain>
    </source>
</reference>